<organism evidence="1 2">
    <name type="scientific">Chionoecetes opilio</name>
    <name type="common">Atlantic snow crab</name>
    <name type="synonym">Cancer opilio</name>
    <dbReference type="NCBI Taxonomy" id="41210"/>
    <lineage>
        <taxon>Eukaryota</taxon>
        <taxon>Metazoa</taxon>
        <taxon>Ecdysozoa</taxon>
        <taxon>Arthropoda</taxon>
        <taxon>Crustacea</taxon>
        <taxon>Multicrustacea</taxon>
        <taxon>Malacostraca</taxon>
        <taxon>Eumalacostraca</taxon>
        <taxon>Eucarida</taxon>
        <taxon>Decapoda</taxon>
        <taxon>Pleocyemata</taxon>
        <taxon>Brachyura</taxon>
        <taxon>Eubrachyura</taxon>
        <taxon>Majoidea</taxon>
        <taxon>Majidae</taxon>
        <taxon>Chionoecetes</taxon>
    </lineage>
</organism>
<protein>
    <submittedName>
        <fullName evidence="1">Uncharacterized protein</fullName>
    </submittedName>
</protein>
<dbReference type="Proteomes" id="UP000770661">
    <property type="component" value="Unassembled WGS sequence"/>
</dbReference>
<keyword evidence="2" id="KW-1185">Reference proteome</keyword>
<proteinExistence type="predicted"/>
<gene>
    <name evidence="1" type="ORF">GWK47_031109</name>
</gene>
<dbReference type="EMBL" id="JACEEZ010001572">
    <property type="protein sequence ID" value="KAG0729071.1"/>
    <property type="molecule type" value="Genomic_DNA"/>
</dbReference>
<reference evidence="1" key="1">
    <citation type="submission" date="2020-07" db="EMBL/GenBank/DDBJ databases">
        <title>The High-quality genome of the commercially important snow crab, Chionoecetes opilio.</title>
        <authorList>
            <person name="Jeong J.-H."/>
            <person name="Ryu S."/>
        </authorList>
    </citation>
    <scope>NUCLEOTIDE SEQUENCE</scope>
    <source>
        <strain evidence="1">MADBK_172401_WGS</strain>
        <tissue evidence="1">Digestive gland</tissue>
    </source>
</reference>
<accession>A0A8J4YRA0</accession>
<dbReference type="AlphaFoldDB" id="A0A8J4YRA0"/>
<evidence type="ECO:0000313" key="1">
    <source>
        <dbReference type="EMBL" id="KAG0729071.1"/>
    </source>
</evidence>
<evidence type="ECO:0000313" key="2">
    <source>
        <dbReference type="Proteomes" id="UP000770661"/>
    </source>
</evidence>
<comment type="caution">
    <text evidence="1">The sequence shown here is derived from an EMBL/GenBank/DDBJ whole genome shotgun (WGS) entry which is preliminary data.</text>
</comment>
<name>A0A8J4YRA0_CHIOP</name>
<sequence length="139" mass="15469">MISSTRIWLESFVYLDDILIVNRGIGKQHLLKLREVLTRLQGGTTDHQAGQDTSRATVDIPGTRGGTRPSTTQNGNISAILEYPVPTLGSPYGAFWVWQLLPEILSQLRGRYRPSHRLNSGGSWDLQLDGRLQAAFNPN</sequence>